<evidence type="ECO:0000256" key="7">
    <source>
        <dbReference type="SAM" id="Coils"/>
    </source>
</evidence>
<dbReference type="Proteomes" id="UP001460270">
    <property type="component" value="Unassembled WGS sequence"/>
</dbReference>
<gene>
    <name evidence="9" type="ORF">WMY93_005372</name>
</gene>
<dbReference type="InterPro" id="IPR038844">
    <property type="entry name" value="CFAP157"/>
</dbReference>
<keyword evidence="6" id="KW-0966">Cell projection</keyword>
<comment type="caution">
    <text evidence="9">The sequence shown here is derived from an EMBL/GenBank/DDBJ whole genome shotgun (WGS) entry which is preliminary data.</text>
</comment>
<evidence type="ECO:0000256" key="3">
    <source>
        <dbReference type="ARBA" id="ARBA00014087"/>
    </source>
</evidence>
<comment type="subcellular location">
    <subcellularLocation>
        <location evidence="1">Cell projection</location>
        <location evidence="1">Cilium</location>
    </subcellularLocation>
</comment>
<sequence>MSRKAKETGDKRVLDKKTPKRDADSAKVVSEEKEKNLYLAQIQFLNEKLERCEQKCTELEVQKKDLNLKHNALEKEKADIVDFLKHSLLEKDEEVEKLSEQLDRVQQEAQREQEEMQRQHKLQMDQLHSRTDALTEENKTLVEKLTCVEQFLNERDQLMASLDILQKQLSQQEEDHRVSLHNRDIKALIEKNKWEKQLETQVAKMEVEVQSLVKQKLPETTSIAIQQNKELKERFGQLSQHTHGLQDENTFLQTTKTQLKLDVENLEQMLREVSRNNCIQKRVVEKLTDKCTELQTELHQCRQKHQQLHSLHSQSMDEMETLRQDKASVFKQCNKKQHDVCRLEAELQLEKRKRREMKSIIQKGCIVLKEALMEVDVELDSKDRVDRWRLLMQKLLVALEVPSLQQPTTHEVY</sequence>
<dbReference type="EMBL" id="JBBPFD010000003">
    <property type="protein sequence ID" value="KAK7934476.1"/>
    <property type="molecule type" value="Genomic_DNA"/>
</dbReference>
<dbReference type="PANTHER" id="PTHR31954">
    <property type="entry name" value="CILIA- AND FLAGELLA-ASSOCIATED PROTEIN 157"/>
    <property type="match status" value="1"/>
</dbReference>
<dbReference type="GO" id="GO:0008017">
    <property type="term" value="F:microtubule binding"/>
    <property type="evidence" value="ECO:0007669"/>
    <property type="project" value="TreeGrafter"/>
</dbReference>
<evidence type="ECO:0000313" key="10">
    <source>
        <dbReference type="Proteomes" id="UP001460270"/>
    </source>
</evidence>
<dbReference type="AlphaFoldDB" id="A0AAW0Q0W1"/>
<evidence type="ECO:0000256" key="6">
    <source>
        <dbReference type="ARBA" id="ARBA00023273"/>
    </source>
</evidence>
<organism evidence="9 10">
    <name type="scientific">Mugilogobius chulae</name>
    <name type="common">yellowstripe goby</name>
    <dbReference type="NCBI Taxonomy" id="88201"/>
    <lineage>
        <taxon>Eukaryota</taxon>
        <taxon>Metazoa</taxon>
        <taxon>Chordata</taxon>
        <taxon>Craniata</taxon>
        <taxon>Vertebrata</taxon>
        <taxon>Euteleostomi</taxon>
        <taxon>Actinopterygii</taxon>
        <taxon>Neopterygii</taxon>
        <taxon>Teleostei</taxon>
        <taxon>Neoteleostei</taxon>
        <taxon>Acanthomorphata</taxon>
        <taxon>Gobiaria</taxon>
        <taxon>Gobiiformes</taxon>
        <taxon>Gobioidei</taxon>
        <taxon>Gobiidae</taxon>
        <taxon>Gobionellinae</taxon>
        <taxon>Mugilogobius</taxon>
    </lineage>
</organism>
<reference evidence="10" key="1">
    <citation type="submission" date="2024-04" db="EMBL/GenBank/DDBJ databases">
        <title>Salinicola lusitanus LLJ914,a marine bacterium isolated from the Okinawa Trough.</title>
        <authorList>
            <person name="Li J."/>
        </authorList>
    </citation>
    <scope>NUCLEOTIDE SEQUENCE [LARGE SCALE GENOMIC DNA]</scope>
</reference>
<evidence type="ECO:0000256" key="8">
    <source>
        <dbReference type="SAM" id="MobiDB-lite"/>
    </source>
</evidence>
<feature type="region of interest" description="Disordered" evidence="8">
    <location>
        <begin position="1"/>
        <end position="31"/>
    </location>
</feature>
<name>A0AAW0Q0W1_9GOBI</name>
<feature type="coiled-coil region" evidence="7">
    <location>
        <begin position="35"/>
        <end position="215"/>
    </location>
</feature>
<protein>
    <recommendedName>
        <fullName evidence="3">Cilia- and flagella-associated protein 157</fullName>
    </recommendedName>
</protein>
<evidence type="ECO:0000256" key="4">
    <source>
        <dbReference type="ARBA" id="ARBA00023054"/>
    </source>
</evidence>
<comment type="similarity">
    <text evidence="2">Belongs to the CFAP157 family.</text>
</comment>
<evidence type="ECO:0000256" key="5">
    <source>
        <dbReference type="ARBA" id="ARBA00023069"/>
    </source>
</evidence>
<keyword evidence="4 7" id="KW-0175">Coiled coil</keyword>
<keyword evidence="10" id="KW-1185">Reference proteome</keyword>
<feature type="coiled-coil region" evidence="7">
    <location>
        <begin position="249"/>
        <end position="304"/>
    </location>
</feature>
<evidence type="ECO:0000256" key="2">
    <source>
        <dbReference type="ARBA" id="ARBA00010841"/>
    </source>
</evidence>
<dbReference type="GO" id="GO:0036064">
    <property type="term" value="C:ciliary basal body"/>
    <property type="evidence" value="ECO:0007669"/>
    <property type="project" value="TreeGrafter"/>
</dbReference>
<evidence type="ECO:0000313" key="9">
    <source>
        <dbReference type="EMBL" id="KAK7934476.1"/>
    </source>
</evidence>
<proteinExistence type="inferred from homology"/>
<accession>A0AAW0Q0W1</accession>
<keyword evidence="5" id="KW-0969">Cilium</keyword>
<dbReference type="PANTHER" id="PTHR31954:SF1">
    <property type="entry name" value="CILIA- AND FLAGELLA-ASSOCIATED PROTEIN 157"/>
    <property type="match status" value="1"/>
</dbReference>
<evidence type="ECO:0000256" key="1">
    <source>
        <dbReference type="ARBA" id="ARBA00004138"/>
    </source>
</evidence>